<dbReference type="InterPro" id="IPR038021">
    <property type="entry name" value="Putative_hydro-lyase"/>
</dbReference>
<sequence length="276" mass="30021">MFHGQVRFTMTMPIIRSIYDNAHSARLASRKGELTTSTSGVAPGYQQGNLVILPKKDAEDFLRFCVLNPKPAPILDVSEPGDVSLARLGSEIDIRFDVPKYRIFRDGIHAETVSDLSSVWRADLVTFVLGCSFSFEDALVKANIPVRHMDNGKNVPMYVTDVETVSAGCFGGPMVVSMRPFAPKSAIQAMILSAQMPEAHGAPIHFGDPSIIGIKDIMKPDFGDAPDILLGEVPVFWACGVTPQTAILRARPSLAITHEPGHMLVTDLRSDGGRTF</sequence>
<evidence type="ECO:0000256" key="3">
    <source>
        <dbReference type="HAMAP-Rule" id="MF_01830"/>
    </source>
</evidence>
<dbReference type="Gene3D" id="3.40.1640.10">
    <property type="entry name" value="PSTPO5379-like"/>
    <property type="match status" value="1"/>
</dbReference>
<dbReference type="Gene3D" id="3.30.2040.10">
    <property type="entry name" value="PSTPO5379-like domain"/>
    <property type="match status" value="1"/>
</dbReference>
<dbReference type="EC" id="4.2.1.-" evidence="3"/>
<dbReference type="InterPro" id="IPR016938">
    <property type="entry name" value="UPF0317"/>
</dbReference>
<dbReference type="PANTHER" id="PTHR32022:SF10">
    <property type="entry name" value="D-GLUTAMATE CYCLASE, MITOCHONDRIAL"/>
    <property type="match status" value="1"/>
</dbReference>
<keyword evidence="2 3" id="KW-0456">Lyase</keyword>
<dbReference type="NCBIfam" id="NF003969">
    <property type="entry name" value="PRK05463.1"/>
    <property type="match status" value="1"/>
</dbReference>
<dbReference type="KEGG" id="och:CES85_3324"/>
<keyword evidence="4" id="KW-0614">Plasmid</keyword>
<dbReference type="EMBL" id="CP022605">
    <property type="protein sequence ID" value="ASV88285.1"/>
    <property type="molecule type" value="Genomic_DNA"/>
</dbReference>
<protein>
    <recommendedName>
        <fullName evidence="3">Putative hydro-lyase CES85_3324</fullName>
        <ecNumber evidence="3">4.2.1.-</ecNumber>
    </recommendedName>
</protein>
<evidence type="ECO:0000256" key="1">
    <source>
        <dbReference type="ARBA" id="ARBA00007896"/>
    </source>
</evidence>
<dbReference type="FunFam" id="3.30.2040.10:FF:000001">
    <property type="entry name" value="D-glutamate cyclase, mitochondrial"/>
    <property type="match status" value="1"/>
</dbReference>
<organism evidence="4 5">
    <name type="scientific">Ochrobactrum quorumnocens</name>
    <dbReference type="NCBI Taxonomy" id="271865"/>
    <lineage>
        <taxon>Bacteria</taxon>
        <taxon>Pseudomonadati</taxon>
        <taxon>Pseudomonadota</taxon>
        <taxon>Alphaproteobacteria</taxon>
        <taxon>Hyphomicrobiales</taxon>
        <taxon>Brucellaceae</taxon>
        <taxon>Brucella/Ochrobactrum group</taxon>
        <taxon>Ochrobactrum</taxon>
    </lineage>
</organism>
<evidence type="ECO:0000313" key="5">
    <source>
        <dbReference type="Proteomes" id="UP000215256"/>
    </source>
</evidence>
<dbReference type="Proteomes" id="UP000215256">
    <property type="component" value="Plasmid unnamed1"/>
</dbReference>
<dbReference type="InterPro" id="IPR009906">
    <property type="entry name" value="D-Glu_cyclase"/>
</dbReference>
<dbReference type="PANTHER" id="PTHR32022">
    <property type="entry name" value="D-GLUTAMATE CYCLASE, MITOCHONDRIAL"/>
    <property type="match status" value="1"/>
</dbReference>
<evidence type="ECO:0000256" key="2">
    <source>
        <dbReference type="ARBA" id="ARBA00023239"/>
    </source>
</evidence>
<dbReference type="AlphaFoldDB" id="A0A248UNJ1"/>
<dbReference type="HAMAP" id="MF_01830">
    <property type="entry name" value="Hydro_lyase"/>
    <property type="match status" value="1"/>
</dbReference>
<name>A0A248UNJ1_9HYPH</name>
<reference evidence="4 5" key="1">
    <citation type="submission" date="2017-07" db="EMBL/GenBank/DDBJ databases">
        <title>Phylogenetic study on the rhizospheric bacterium Ochrobactrum sp. A44.</title>
        <authorList>
            <person name="Krzyzanowska D.M."/>
            <person name="Ossowicki A."/>
            <person name="Rajewska M."/>
            <person name="Maciag T."/>
            <person name="Kaczynski Z."/>
            <person name="Czerwicka M."/>
            <person name="Jafra S."/>
        </authorList>
    </citation>
    <scope>NUCLEOTIDE SEQUENCE [LARGE SCALE GENOMIC DNA]</scope>
    <source>
        <strain evidence="4 5">A44</strain>
        <plasmid evidence="4 5">unnamed1</plasmid>
    </source>
</reference>
<dbReference type="Pfam" id="PF07286">
    <property type="entry name" value="D-Glu_cyclase"/>
    <property type="match status" value="1"/>
</dbReference>
<evidence type="ECO:0000313" key="4">
    <source>
        <dbReference type="EMBL" id="ASV88285.1"/>
    </source>
</evidence>
<comment type="similarity">
    <text evidence="1 3">Belongs to the D-glutamate cyclase family.</text>
</comment>
<accession>A0A248UNJ1</accession>
<dbReference type="GO" id="GO:0016829">
    <property type="term" value="F:lyase activity"/>
    <property type="evidence" value="ECO:0007669"/>
    <property type="project" value="UniProtKB-KW"/>
</dbReference>
<geneLocation type="plasmid" evidence="4 5">
    <name>unnamed1</name>
</geneLocation>
<gene>
    <name evidence="4" type="ORF">CES85_3324</name>
</gene>
<dbReference type="SUPFAM" id="SSF160920">
    <property type="entry name" value="PSTPO5379-like"/>
    <property type="match status" value="1"/>
</dbReference>
<dbReference type="PIRSF" id="PIRSF029755">
    <property type="entry name" value="UCP029755"/>
    <property type="match status" value="1"/>
</dbReference>
<proteinExistence type="inferred from homology"/>